<organism evidence="1 2">
    <name type="scientific">candidate division KSB3 bacterium</name>
    <dbReference type="NCBI Taxonomy" id="2044937"/>
    <lineage>
        <taxon>Bacteria</taxon>
        <taxon>candidate division KSB3</taxon>
    </lineage>
</organism>
<name>A0A2G6KMA9_9BACT</name>
<sequence length="195" mass="21019">MFYTRADLVRRKIVEKRLIYSLLCVGVCFLLVSCGEPVGGSGQSAVFLSAQAADPYAVACDVYNPSVSGNVALDVIHVIVKSVYRDPSGSTTSNFADVLLKEQRVTYTRYDGNPDVPEPFVVVLPNNPVPNGGELDLEILIVRADAKLESPLKELAFGGGEGEILLTGHVEFYGEDLAGNSAYCSIEIPIIAKDY</sequence>
<protein>
    <submittedName>
        <fullName evidence="1">Uncharacterized protein</fullName>
    </submittedName>
</protein>
<accession>A0A2G6KMA9</accession>
<dbReference type="PROSITE" id="PS51257">
    <property type="entry name" value="PROKAR_LIPOPROTEIN"/>
    <property type="match status" value="1"/>
</dbReference>
<evidence type="ECO:0000313" key="1">
    <source>
        <dbReference type="EMBL" id="PIE36182.1"/>
    </source>
</evidence>
<comment type="caution">
    <text evidence="1">The sequence shown here is derived from an EMBL/GenBank/DDBJ whole genome shotgun (WGS) entry which is preliminary data.</text>
</comment>
<dbReference type="EMBL" id="PDSK01000023">
    <property type="protein sequence ID" value="PIE36182.1"/>
    <property type="molecule type" value="Genomic_DNA"/>
</dbReference>
<proteinExistence type="predicted"/>
<dbReference type="AlphaFoldDB" id="A0A2G6KMA9"/>
<evidence type="ECO:0000313" key="2">
    <source>
        <dbReference type="Proteomes" id="UP000230821"/>
    </source>
</evidence>
<dbReference type="Proteomes" id="UP000230821">
    <property type="component" value="Unassembled WGS sequence"/>
</dbReference>
<gene>
    <name evidence="1" type="ORF">CSA56_01105</name>
</gene>
<reference evidence="1 2" key="1">
    <citation type="submission" date="2017-10" db="EMBL/GenBank/DDBJ databases">
        <title>Novel microbial diversity and functional potential in the marine mammal oral microbiome.</title>
        <authorList>
            <person name="Dudek N.K."/>
            <person name="Sun C.L."/>
            <person name="Burstein D."/>
            <person name="Kantor R.S."/>
            <person name="Aliaga Goltsman D.S."/>
            <person name="Bik E.M."/>
            <person name="Thomas B.C."/>
            <person name="Banfield J.F."/>
            <person name="Relman D.A."/>
        </authorList>
    </citation>
    <scope>NUCLEOTIDE SEQUENCE [LARGE SCALE GENOMIC DNA]</scope>
    <source>
        <strain evidence="1">DOLJORAL78_47_16</strain>
    </source>
</reference>